<gene>
    <name evidence="2" type="ORF">AVEN_247624_1</name>
</gene>
<comment type="caution">
    <text evidence="2">The sequence shown here is derived from an EMBL/GenBank/DDBJ whole genome shotgun (WGS) entry which is preliminary data.</text>
</comment>
<organism evidence="2 3">
    <name type="scientific">Araneus ventricosus</name>
    <name type="common">Orbweaver spider</name>
    <name type="synonym">Epeira ventricosa</name>
    <dbReference type="NCBI Taxonomy" id="182803"/>
    <lineage>
        <taxon>Eukaryota</taxon>
        <taxon>Metazoa</taxon>
        <taxon>Ecdysozoa</taxon>
        <taxon>Arthropoda</taxon>
        <taxon>Chelicerata</taxon>
        <taxon>Arachnida</taxon>
        <taxon>Araneae</taxon>
        <taxon>Araneomorphae</taxon>
        <taxon>Entelegynae</taxon>
        <taxon>Araneoidea</taxon>
        <taxon>Araneidae</taxon>
        <taxon>Araneus</taxon>
    </lineage>
</organism>
<keyword evidence="3" id="KW-1185">Reference proteome</keyword>
<dbReference type="EMBL" id="BGPR01110922">
    <property type="protein sequence ID" value="GBM90561.1"/>
    <property type="molecule type" value="Genomic_DNA"/>
</dbReference>
<dbReference type="OrthoDB" id="437511at2759"/>
<sequence length="52" mass="5880">MGNCPSTSRRKFSPNQECSKQVTTEIVLKPVDEDEKINFSDSEDEKVPFSDS</sequence>
<dbReference type="Proteomes" id="UP000499080">
    <property type="component" value="Unassembled WGS sequence"/>
</dbReference>
<proteinExistence type="predicted"/>
<feature type="region of interest" description="Disordered" evidence="1">
    <location>
        <begin position="33"/>
        <end position="52"/>
    </location>
</feature>
<feature type="non-terminal residue" evidence="2">
    <location>
        <position position="52"/>
    </location>
</feature>
<evidence type="ECO:0000313" key="2">
    <source>
        <dbReference type="EMBL" id="GBM90561.1"/>
    </source>
</evidence>
<evidence type="ECO:0000256" key="1">
    <source>
        <dbReference type="SAM" id="MobiDB-lite"/>
    </source>
</evidence>
<feature type="region of interest" description="Disordered" evidence="1">
    <location>
        <begin position="1"/>
        <end position="21"/>
    </location>
</feature>
<accession>A0A4Y2JJP5</accession>
<name>A0A4Y2JJP5_ARAVE</name>
<reference evidence="2 3" key="1">
    <citation type="journal article" date="2019" name="Sci. Rep.">
        <title>Orb-weaving spider Araneus ventricosus genome elucidates the spidroin gene catalogue.</title>
        <authorList>
            <person name="Kono N."/>
            <person name="Nakamura H."/>
            <person name="Ohtoshi R."/>
            <person name="Moran D.A.P."/>
            <person name="Shinohara A."/>
            <person name="Yoshida Y."/>
            <person name="Fujiwara M."/>
            <person name="Mori M."/>
            <person name="Tomita M."/>
            <person name="Arakawa K."/>
        </authorList>
    </citation>
    <scope>NUCLEOTIDE SEQUENCE [LARGE SCALE GENOMIC DNA]</scope>
</reference>
<evidence type="ECO:0000313" key="3">
    <source>
        <dbReference type="Proteomes" id="UP000499080"/>
    </source>
</evidence>
<dbReference type="AlphaFoldDB" id="A0A4Y2JJP5"/>
<protein>
    <submittedName>
        <fullName evidence="2">Uncharacterized protein</fullName>
    </submittedName>
</protein>